<accession>A0ABU9DGN4</accession>
<keyword evidence="3" id="KW-1185">Reference proteome</keyword>
<proteinExistence type="predicted"/>
<name>A0ABU9DGN4_9BACL</name>
<dbReference type="EMBL" id="JBBPCC010000004">
    <property type="protein sequence ID" value="MEK8128032.1"/>
    <property type="molecule type" value="Genomic_DNA"/>
</dbReference>
<evidence type="ECO:0000313" key="3">
    <source>
        <dbReference type="Proteomes" id="UP001469365"/>
    </source>
</evidence>
<protein>
    <recommendedName>
        <fullName evidence="4">IDEAL domain-containing protein</fullName>
    </recommendedName>
</protein>
<evidence type="ECO:0000313" key="2">
    <source>
        <dbReference type="EMBL" id="MEK8128032.1"/>
    </source>
</evidence>
<reference evidence="2 3" key="1">
    <citation type="submission" date="2024-04" db="EMBL/GenBank/DDBJ databases">
        <title>draft genome sequnece of Paenibacillus filicis.</title>
        <authorList>
            <person name="Kim D.-U."/>
        </authorList>
    </citation>
    <scope>NUCLEOTIDE SEQUENCE [LARGE SCALE GENOMIC DNA]</scope>
    <source>
        <strain evidence="2 3">KACC14197</strain>
    </source>
</reference>
<evidence type="ECO:0000256" key="1">
    <source>
        <dbReference type="SAM" id="MobiDB-lite"/>
    </source>
</evidence>
<evidence type="ECO:0008006" key="4">
    <source>
        <dbReference type="Google" id="ProtNLM"/>
    </source>
</evidence>
<feature type="region of interest" description="Disordered" evidence="1">
    <location>
        <begin position="137"/>
        <end position="164"/>
    </location>
</feature>
<dbReference type="Proteomes" id="UP001469365">
    <property type="component" value="Unassembled WGS sequence"/>
</dbReference>
<sequence length="164" mass="18944">MKKNLSMTRIFGLTSPLEGYTKQKEVMRMTEANYESFFQQGDWVSGTSVWDEKFIGYVDSAPKLEGGAVLVRITQCDRKRLINTLVQTREHRLSRLTDLNPVSEEEWTSLIELALITHDKEWFDELTFRRAETARLELEPHGGQGRDSLKHPPESGWGMTPQEE</sequence>
<dbReference type="RefSeq" id="WP_341415092.1">
    <property type="nucleotide sequence ID" value="NZ_JBBPCC010000004.1"/>
</dbReference>
<comment type="caution">
    <text evidence="2">The sequence shown here is derived from an EMBL/GenBank/DDBJ whole genome shotgun (WGS) entry which is preliminary data.</text>
</comment>
<gene>
    <name evidence="2" type="ORF">WMW72_08975</name>
</gene>
<organism evidence="2 3">
    <name type="scientific">Paenibacillus filicis</name>
    <dbReference type="NCBI Taxonomy" id="669464"/>
    <lineage>
        <taxon>Bacteria</taxon>
        <taxon>Bacillati</taxon>
        <taxon>Bacillota</taxon>
        <taxon>Bacilli</taxon>
        <taxon>Bacillales</taxon>
        <taxon>Paenibacillaceae</taxon>
        <taxon>Paenibacillus</taxon>
    </lineage>
</organism>